<evidence type="ECO:0000313" key="2">
    <source>
        <dbReference type="Proteomes" id="UP000275846"/>
    </source>
</evidence>
<sequence>MQKSFSFIFLIFFSIIVLQQFLDLIVINIQQLSFIDLFTLVFKLLEAYLDGTQSVRLVWLPTCSSLFAIHFDQKTMKWDSGIPSLHSGTVGRALD</sequence>
<organism evidence="3">
    <name type="scientific">Schistocephalus solidus</name>
    <name type="common">Tapeworm</name>
    <dbReference type="NCBI Taxonomy" id="70667"/>
    <lineage>
        <taxon>Eukaryota</taxon>
        <taxon>Metazoa</taxon>
        <taxon>Spiralia</taxon>
        <taxon>Lophotrochozoa</taxon>
        <taxon>Platyhelminthes</taxon>
        <taxon>Cestoda</taxon>
        <taxon>Eucestoda</taxon>
        <taxon>Diphyllobothriidea</taxon>
        <taxon>Diphyllobothriidae</taxon>
        <taxon>Schistocephalus</taxon>
    </lineage>
</organism>
<accession>A0A183T714</accession>
<evidence type="ECO:0000313" key="3">
    <source>
        <dbReference type="WBParaSite" id="SSLN_0001272301-mRNA-1"/>
    </source>
</evidence>
<gene>
    <name evidence="1" type="ORF">SSLN_LOCUS12262</name>
</gene>
<dbReference type="AlphaFoldDB" id="A0A183T714"/>
<dbReference type="Proteomes" id="UP000275846">
    <property type="component" value="Unassembled WGS sequence"/>
</dbReference>
<keyword evidence="2" id="KW-1185">Reference proteome</keyword>
<evidence type="ECO:0000313" key="1">
    <source>
        <dbReference type="EMBL" id="VDL98647.1"/>
    </source>
</evidence>
<name>A0A183T714_SCHSO</name>
<proteinExistence type="predicted"/>
<reference evidence="3" key="1">
    <citation type="submission" date="2016-06" db="UniProtKB">
        <authorList>
            <consortium name="WormBaseParasite"/>
        </authorList>
    </citation>
    <scope>IDENTIFICATION</scope>
</reference>
<reference evidence="1 2" key="2">
    <citation type="submission" date="2018-11" db="EMBL/GenBank/DDBJ databases">
        <authorList>
            <consortium name="Pathogen Informatics"/>
        </authorList>
    </citation>
    <scope>NUCLEOTIDE SEQUENCE [LARGE SCALE GENOMIC DNA]</scope>
    <source>
        <strain evidence="1 2">NST_G2</strain>
    </source>
</reference>
<dbReference type="WBParaSite" id="SSLN_0001272301-mRNA-1">
    <property type="protein sequence ID" value="SSLN_0001272301-mRNA-1"/>
    <property type="gene ID" value="SSLN_0001272301"/>
</dbReference>
<protein>
    <submittedName>
        <fullName evidence="1 3">Uncharacterized protein</fullName>
    </submittedName>
</protein>
<dbReference type="EMBL" id="UYSU01037142">
    <property type="protein sequence ID" value="VDL98647.1"/>
    <property type="molecule type" value="Genomic_DNA"/>
</dbReference>